<keyword evidence="4 10" id="KW-0812">Transmembrane</keyword>
<dbReference type="PANTHER" id="PTHR21137:SF35">
    <property type="entry name" value="ODORANT RECEPTOR 19A-RELATED"/>
    <property type="match status" value="1"/>
</dbReference>
<proteinExistence type="inferred from homology"/>
<evidence type="ECO:0000256" key="3">
    <source>
        <dbReference type="ARBA" id="ARBA00022606"/>
    </source>
</evidence>
<evidence type="ECO:0000256" key="7">
    <source>
        <dbReference type="ARBA" id="ARBA00023136"/>
    </source>
</evidence>
<dbReference type="Pfam" id="PF02949">
    <property type="entry name" value="7tm_6"/>
    <property type="match status" value="1"/>
</dbReference>
<comment type="subcellular location">
    <subcellularLocation>
        <location evidence="1 10">Cell membrane</location>
        <topology evidence="1 10">Multi-pass membrane protein</topology>
    </subcellularLocation>
</comment>
<dbReference type="EMBL" id="JXJN01013668">
    <property type="status" value="NOT_ANNOTATED_CDS"/>
    <property type="molecule type" value="Genomic_DNA"/>
</dbReference>
<keyword evidence="2" id="KW-1003">Cell membrane</keyword>
<dbReference type="GO" id="GO:0007165">
    <property type="term" value="P:signal transduction"/>
    <property type="evidence" value="ECO:0007669"/>
    <property type="project" value="UniProtKB-KW"/>
</dbReference>
<reference evidence="12" key="1">
    <citation type="submission" date="2015-01" db="EMBL/GenBank/DDBJ databases">
        <authorList>
            <person name="Aksoy S."/>
            <person name="Warren W."/>
            <person name="Wilson R.K."/>
        </authorList>
    </citation>
    <scope>NUCLEOTIDE SEQUENCE [LARGE SCALE GENOMIC DNA]</scope>
    <source>
        <strain evidence="12">IAEA</strain>
    </source>
</reference>
<keyword evidence="9 10" id="KW-0807">Transducer</keyword>
<dbReference type="VEuPathDB" id="VectorBase:GPPI028666"/>
<organism evidence="11 12">
    <name type="scientific">Glossina palpalis gambiensis</name>
    <dbReference type="NCBI Taxonomy" id="67801"/>
    <lineage>
        <taxon>Eukaryota</taxon>
        <taxon>Metazoa</taxon>
        <taxon>Ecdysozoa</taxon>
        <taxon>Arthropoda</taxon>
        <taxon>Hexapoda</taxon>
        <taxon>Insecta</taxon>
        <taxon>Pterygota</taxon>
        <taxon>Neoptera</taxon>
        <taxon>Endopterygota</taxon>
        <taxon>Diptera</taxon>
        <taxon>Brachycera</taxon>
        <taxon>Muscomorpha</taxon>
        <taxon>Hippoboscoidea</taxon>
        <taxon>Glossinidae</taxon>
        <taxon>Glossina</taxon>
    </lineage>
</organism>
<feature type="transmembrane region" description="Helical" evidence="10">
    <location>
        <begin position="38"/>
        <end position="61"/>
    </location>
</feature>
<dbReference type="EnsemblMetazoa" id="GPPI028666-RA">
    <property type="protein sequence ID" value="GPPI028666-PA"/>
    <property type="gene ID" value="GPPI028666"/>
</dbReference>
<evidence type="ECO:0000313" key="12">
    <source>
        <dbReference type="Proteomes" id="UP000092460"/>
    </source>
</evidence>
<keyword evidence="7 10" id="KW-0472">Membrane</keyword>
<evidence type="ECO:0000256" key="8">
    <source>
        <dbReference type="ARBA" id="ARBA00023170"/>
    </source>
</evidence>
<comment type="caution">
    <text evidence="10">Lacks conserved residue(s) required for the propagation of feature annotation.</text>
</comment>
<dbReference type="InterPro" id="IPR004117">
    <property type="entry name" value="7tm6_olfct_rcpt"/>
</dbReference>
<comment type="similarity">
    <text evidence="10">Belongs to the insect chemoreceptor superfamily. Heteromeric odorant receptor channel (TC 1.A.69) family.</text>
</comment>
<evidence type="ECO:0000256" key="10">
    <source>
        <dbReference type="RuleBase" id="RU351113"/>
    </source>
</evidence>
<evidence type="ECO:0000256" key="5">
    <source>
        <dbReference type="ARBA" id="ARBA00022725"/>
    </source>
</evidence>
<dbReference type="GO" id="GO:0005549">
    <property type="term" value="F:odorant binding"/>
    <property type="evidence" value="ECO:0007669"/>
    <property type="project" value="InterPro"/>
</dbReference>
<dbReference type="GO" id="GO:0004984">
    <property type="term" value="F:olfactory receptor activity"/>
    <property type="evidence" value="ECO:0007669"/>
    <property type="project" value="InterPro"/>
</dbReference>
<evidence type="ECO:0000256" key="6">
    <source>
        <dbReference type="ARBA" id="ARBA00022989"/>
    </source>
</evidence>
<dbReference type="GO" id="GO:0005886">
    <property type="term" value="C:plasma membrane"/>
    <property type="evidence" value="ECO:0007669"/>
    <property type="project" value="UniProtKB-SubCell"/>
</dbReference>
<feature type="transmembrane region" description="Helical" evidence="10">
    <location>
        <begin position="127"/>
        <end position="150"/>
    </location>
</feature>
<evidence type="ECO:0000256" key="1">
    <source>
        <dbReference type="ARBA" id="ARBA00004651"/>
    </source>
</evidence>
<keyword evidence="6 10" id="KW-1133">Transmembrane helix</keyword>
<evidence type="ECO:0000256" key="4">
    <source>
        <dbReference type="ARBA" id="ARBA00022692"/>
    </source>
</evidence>
<dbReference type="AlphaFoldDB" id="A0A1B0BFU8"/>
<evidence type="ECO:0000313" key="11">
    <source>
        <dbReference type="EnsemblMetazoa" id="GPPI028666-PA"/>
    </source>
</evidence>
<reference evidence="11" key="2">
    <citation type="submission" date="2020-05" db="UniProtKB">
        <authorList>
            <consortium name="EnsemblMetazoa"/>
        </authorList>
    </citation>
    <scope>IDENTIFICATION</scope>
    <source>
        <strain evidence="11">IAEA</strain>
    </source>
</reference>
<feature type="transmembrane region" description="Helical" evidence="10">
    <location>
        <begin position="361"/>
        <end position="381"/>
    </location>
</feature>
<keyword evidence="12" id="KW-1185">Reference proteome</keyword>
<dbReference type="PANTHER" id="PTHR21137">
    <property type="entry name" value="ODORANT RECEPTOR"/>
    <property type="match status" value="1"/>
</dbReference>
<keyword evidence="3 10" id="KW-0716">Sensory transduction</keyword>
<evidence type="ECO:0000256" key="2">
    <source>
        <dbReference type="ARBA" id="ARBA00022475"/>
    </source>
</evidence>
<protein>
    <recommendedName>
        <fullName evidence="10">Odorant receptor</fullName>
    </recommendedName>
</protein>
<feature type="transmembrane region" description="Helical" evidence="10">
    <location>
        <begin position="269"/>
        <end position="290"/>
    </location>
</feature>
<keyword evidence="5 10" id="KW-0552">Olfaction</keyword>
<sequence length="410" mass="47948">MEYRAHLDTNTAFRYHWLVWQLTGIIQPRYFPTYWYRLYAVLVNILVTLLFPLTFVINVFFSKNLQQLCENLIITLSDITANLKFLNVFLVRKELQRIKIIFEYLDKRLNTEEEYRQLKRAIRTAQLSFCIFWAISTTGTSLSVLMVLYSEERSLLFPAWYGLDWQNNDLAYAVCFTYQLVALVVQAIQNVANDSYPPAYLIILTSHMRSLELRVRSVGLSPADNKQNMFLNEREQQLDLKKFNDCIEDFIQINRLYDMIQKILSKACLAQFICTALVQCVAGLHILYLLDESGDYGAQILSLIFFLAVTMEVFIICYFGHYMSAQSLALIDAFYECGWISQTLAFRRNLIITLMRTQRYAIIYAGAYIPVDLTTFLLRYLQLSVDNQTMHHNFGGYWPLLAHIEIYALT</sequence>
<name>A0A1B0BFU8_9MUSC</name>
<keyword evidence="8 10" id="KW-0675">Receptor</keyword>
<evidence type="ECO:0000256" key="9">
    <source>
        <dbReference type="ARBA" id="ARBA00023224"/>
    </source>
</evidence>
<dbReference type="Proteomes" id="UP000092460">
    <property type="component" value="Unassembled WGS sequence"/>
</dbReference>
<feature type="transmembrane region" description="Helical" evidence="10">
    <location>
        <begin position="170"/>
        <end position="188"/>
    </location>
</feature>
<accession>A0A1B0BFU8</accession>
<feature type="transmembrane region" description="Helical" evidence="10">
    <location>
        <begin position="296"/>
        <end position="319"/>
    </location>
</feature>